<sequence length="122" mass="13214">MKTLLPALALTLLLAGCDTAVETMANNIDDKETRQEVIKSCSEEMQQPEDGEPGYTAAAAEKICGCGYDQVSAQYPDRTAWRKALISHGLGRETKESKEIFDKLVTALQNCIAEHDAAAAPQ</sequence>
<accession>A0ABS9NQ83</accession>
<proteinExistence type="predicted"/>
<dbReference type="Proteomes" id="UP001298424">
    <property type="component" value="Unassembled WGS sequence"/>
</dbReference>
<reference evidence="2 3" key="1">
    <citation type="submission" date="2022-02" db="EMBL/GenBank/DDBJ databases">
        <title>Genome sequence data of Kingella unionensis sp. nov. strain CICC 24913 (CCUG 75125).</title>
        <authorList>
            <person name="Xiao M."/>
        </authorList>
    </citation>
    <scope>NUCLEOTIDE SEQUENCE [LARGE SCALE GENOMIC DNA]</scope>
    <source>
        <strain evidence="2 3">CICC 24913</strain>
    </source>
</reference>
<name>A0ABS9NQ83_9NEIS</name>
<feature type="chain" id="PRO_5046899589" description="Lipoprotein" evidence="1">
    <location>
        <begin position="21"/>
        <end position="122"/>
    </location>
</feature>
<organism evidence="2 3">
    <name type="scientific">Kingella pumchi</name>
    <dbReference type="NCBI Taxonomy" id="2779506"/>
    <lineage>
        <taxon>Bacteria</taxon>
        <taxon>Pseudomonadati</taxon>
        <taxon>Pseudomonadota</taxon>
        <taxon>Betaproteobacteria</taxon>
        <taxon>Neisseriales</taxon>
        <taxon>Neisseriaceae</taxon>
        <taxon>Kingella</taxon>
    </lineage>
</organism>
<dbReference type="EMBL" id="JAKOOW010000036">
    <property type="protein sequence ID" value="MCG6504860.1"/>
    <property type="molecule type" value="Genomic_DNA"/>
</dbReference>
<evidence type="ECO:0008006" key="4">
    <source>
        <dbReference type="Google" id="ProtNLM"/>
    </source>
</evidence>
<evidence type="ECO:0000313" key="2">
    <source>
        <dbReference type="EMBL" id="MCG6504860.1"/>
    </source>
</evidence>
<evidence type="ECO:0000313" key="3">
    <source>
        <dbReference type="Proteomes" id="UP001298424"/>
    </source>
</evidence>
<evidence type="ECO:0000256" key="1">
    <source>
        <dbReference type="SAM" id="SignalP"/>
    </source>
</evidence>
<keyword evidence="3" id="KW-1185">Reference proteome</keyword>
<gene>
    <name evidence="2" type="ORF">MB824_10175</name>
</gene>
<dbReference type="RefSeq" id="WP_238748410.1">
    <property type="nucleotide sequence ID" value="NZ_JAKOOW010000036.1"/>
</dbReference>
<comment type="caution">
    <text evidence="2">The sequence shown here is derived from an EMBL/GenBank/DDBJ whole genome shotgun (WGS) entry which is preliminary data.</text>
</comment>
<dbReference type="PROSITE" id="PS51257">
    <property type="entry name" value="PROKAR_LIPOPROTEIN"/>
    <property type="match status" value="1"/>
</dbReference>
<keyword evidence="1" id="KW-0732">Signal</keyword>
<feature type="signal peptide" evidence="1">
    <location>
        <begin position="1"/>
        <end position="20"/>
    </location>
</feature>
<protein>
    <recommendedName>
        <fullName evidence="4">Lipoprotein</fullName>
    </recommendedName>
</protein>